<accession>A0A927B1Y3</accession>
<protein>
    <submittedName>
        <fullName evidence="1">Uncharacterized protein</fullName>
    </submittedName>
</protein>
<reference evidence="1" key="1">
    <citation type="submission" date="2020-09" db="EMBL/GenBank/DDBJ databases">
        <authorList>
            <person name="Kim M.K."/>
        </authorList>
    </citation>
    <scope>NUCLEOTIDE SEQUENCE</scope>
    <source>
        <strain evidence="1">BT704</strain>
    </source>
</reference>
<evidence type="ECO:0000313" key="1">
    <source>
        <dbReference type="EMBL" id="MBD2753747.1"/>
    </source>
</evidence>
<dbReference type="Proteomes" id="UP000653797">
    <property type="component" value="Unassembled WGS sequence"/>
</dbReference>
<comment type="caution">
    <text evidence="1">The sequence shown here is derived from an EMBL/GenBank/DDBJ whole genome shotgun (WGS) entry which is preliminary data.</text>
</comment>
<keyword evidence="2" id="KW-1185">Reference proteome</keyword>
<proteinExistence type="predicted"/>
<organism evidence="1 2">
    <name type="scientific">Spirosoma validum</name>
    <dbReference type="NCBI Taxonomy" id="2771355"/>
    <lineage>
        <taxon>Bacteria</taxon>
        <taxon>Pseudomonadati</taxon>
        <taxon>Bacteroidota</taxon>
        <taxon>Cytophagia</taxon>
        <taxon>Cytophagales</taxon>
        <taxon>Cytophagaceae</taxon>
        <taxon>Spirosoma</taxon>
    </lineage>
</organism>
<gene>
    <name evidence="1" type="ORF">IC230_12655</name>
</gene>
<evidence type="ECO:0000313" key="2">
    <source>
        <dbReference type="Proteomes" id="UP000653797"/>
    </source>
</evidence>
<dbReference type="AlphaFoldDB" id="A0A927B1Y3"/>
<name>A0A927B1Y3_9BACT</name>
<dbReference type="RefSeq" id="WP_191039395.1">
    <property type="nucleotide sequence ID" value="NZ_JACXAA010000004.1"/>
</dbReference>
<dbReference type="EMBL" id="JACXAA010000004">
    <property type="protein sequence ID" value="MBD2753747.1"/>
    <property type="molecule type" value="Genomic_DNA"/>
</dbReference>
<sequence length="135" mass="15724">MNPQSKPSEIDLKGPGIRKIMKESAYQLVEELEAFLRDNEYRYQVYTTFTDVQFEHVRSLPPIHDSVRTGFNEAFDPWYQTLATYFAHYADTKHTNVAQFGSLHEEARTMSHEEAVKIVKARIGWLLINADELED</sequence>